<dbReference type="InterPro" id="IPR000743">
    <property type="entry name" value="Glyco_hydro_28"/>
</dbReference>
<dbReference type="PANTHER" id="PTHR31339:SF9">
    <property type="entry name" value="PLASMIN AND FIBRONECTIN-BINDING PROTEIN A"/>
    <property type="match status" value="1"/>
</dbReference>
<dbReference type="InterPro" id="IPR012334">
    <property type="entry name" value="Pectin_lyas_fold"/>
</dbReference>
<accession>A0A2J7ZXV7</accession>
<dbReference type="GO" id="GO:0005975">
    <property type="term" value="P:carbohydrate metabolic process"/>
    <property type="evidence" value="ECO:0007669"/>
    <property type="project" value="InterPro"/>
</dbReference>
<evidence type="ECO:0000256" key="6">
    <source>
        <dbReference type="SAM" id="SignalP"/>
    </source>
</evidence>
<evidence type="ECO:0000256" key="3">
    <source>
        <dbReference type="ARBA" id="ARBA00023295"/>
    </source>
</evidence>
<proteinExistence type="inferred from homology"/>
<evidence type="ECO:0000256" key="4">
    <source>
        <dbReference type="RuleBase" id="RU361169"/>
    </source>
</evidence>
<dbReference type="EMBL" id="PGGS01000334">
    <property type="protein sequence ID" value="PNH05100.1"/>
    <property type="molecule type" value="Genomic_DNA"/>
</dbReference>
<feature type="chain" id="PRO_5014332303" evidence="6">
    <location>
        <begin position="19"/>
        <end position="574"/>
    </location>
</feature>
<keyword evidence="3 4" id="KW-0326">Glycosidase</keyword>
<dbReference type="InterPro" id="IPR006626">
    <property type="entry name" value="PbH1"/>
</dbReference>
<evidence type="ECO:0000256" key="1">
    <source>
        <dbReference type="ARBA" id="ARBA00008834"/>
    </source>
</evidence>
<gene>
    <name evidence="7" type="ORF">TSOC_008669</name>
</gene>
<dbReference type="AlphaFoldDB" id="A0A2J7ZXV7"/>
<keyword evidence="5" id="KW-0472">Membrane</keyword>
<dbReference type="PANTHER" id="PTHR31339">
    <property type="entry name" value="PECTIN LYASE-RELATED"/>
    <property type="match status" value="1"/>
</dbReference>
<keyword evidence="2 4" id="KW-0378">Hydrolase</keyword>
<feature type="signal peptide" evidence="6">
    <location>
        <begin position="1"/>
        <end position="18"/>
    </location>
</feature>
<comment type="similarity">
    <text evidence="1 4">Belongs to the glycosyl hydrolase 28 family.</text>
</comment>
<feature type="transmembrane region" description="Helical" evidence="5">
    <location>
        <begin position="533"/>
        <end position="553"/>
    </location>
</feature>
<dbReference type="InterPro" id="IPR051801">
    <property type="entry name" value="GH28_Enzymes"/>
</dbReference>
<dbReference type="OrthoDB" id="187139at2759"/>
<evidence type="ECO:0000313" key="8">
    <source>
        <dbReference type="Proteomes" id="UP000236333"/>
    </source>
</evidence>
<dbReference type="Proteomes" id="UP000236333">
    <property type="component" value="Unassembled WGS sequence"/>
</dbReference>
<comment type="caution">
    <text evidence="7">The sequence shown here is derived from an EMBL/GenBank/DDBJ whole genome shotgun (WGS) entry which is preliminary data.</text>
</comment>
<evidence type="ECO:0000313" key="7">
    <source>
        <dbReference type="EMBL" id="PNH05100.1"/>
    </source>
</evidence>
<keyword evidence="6" id="KW-0732">Signal</keyword>
<dbReference type="Pfam" id="PF00295">
    <property type="entry name" value="Glyco_hydro_28"/>
    <property type="match status" value="1"/>
</dbReference>
<dbReference type="GO" id="GO:0004650">
    <property type="term" value="F:polygalacturonase activity"/>
    <property type="evidence" value="ECO:0007669"/>
    <property type="project" value="InterPro"/>
</dbReference>
<keyword evidence="5" id="KW-0812">Transmembrane</keyword>
<keyword evidence="8" id="KW-1185">Reference proteome</keyword>
<evidence type="ECO:0000256" key="5">
    <source>
        <dbReference type="SAM" id="Phobius"/>
    </source>
</evidence>
<dbReference type="InterPro" id="IPR011050">
    <property type="entry name" value="Pectin_lyase_fold/virulence"/>
</dbReference>
<keyword evidence="5" id="KW-1133">Transmembrane helix</keyword>
<evidence type="ECO:0000256" key="2">
    <source>
        <dbReference type="ARBA" id="ARBA00022801"/>
    </source>
</evidence>
<dbReference type="Gene3D" id="2.160.20.10">
    <property type="entry name" value="Single-stranded right-handed beta-helix, Pectin lyase-like"/>
    <property type="match status" value="1"/>
</dbReference>
<dbReference type="SUPFAM" id="SSF51126">
    <property type="entry name" value="Pectin lyase-like"/>
    <property type="match status" value="1"/>
</dbReference>
<name>A0A2J7ZXV7_9CHLO</name>
<reference evidence="7 8" key="1">
    <citation type="journal article" date="2017" name="Mol. Biol. Evol.">
        <title>The 4-celled Tetrabaena socialis nuclear genome reveals the essential components for genetic control of cell number at the origin of multicellularity in the volvocine lineage.</title>
        <authorList>
            <person name="Featherston J."/>
            <person name="Arakaki Y."/>
            <person name="Hanschen E.R."/>
            <person name="Ferris P.J."/>
            <person name="Michod R.E."/>
            <person name="Olson B.J.S.C."/>
            <person name="Nozaki H."/>
            <person name="Durand P.M."/>
        </authorList>
    </citation>
    <scope>NUCLEOTIDE SEQUENCE [LARGE SCALE GENOMIC DNA]</scope>
    <source>
        <strain evidence="7 8">NIES-571</strain>
    </source>
</reference>
<sequence>MRRAWALVACLWLRCALAGHPLVCSPSDHGAVGDGRTLDTEAVVSAVAACQDGGVVRFRPGRYLLGGLTLSGSVRLDLPTGVQLVASAQREHYGPRQDGWYLLDFHLCSGCSLTGAGVVSGCAAAFTVGSESPRRVRNWSDRSCGVRAQCRPRLVGVRHSSGVLISGVTLRDSAFWTLHVLHSDHVRVLGVTVLGDFDFPNNDGIDIDGSSYVTVEGCHVTTADDAVCLKTTRDAPATHHVRVANCTLRSRSAAVKLGSETRADITDITFEHLQVLDSNRGLAIQLRDHGSVRNVTFQHISVFTRQYPGRWWGGGEPMYVTALPRWPLARVGQLANVTFRNVVAETRGGLVVVAGSPESVLRGVAFEDVRVTLYPPPELVAEPGAAADPADPGVKLDLRPGPYDVRTLAAPPAPFLVQFVSGLDLRNVTLELVERAALNASNGSAAAVGAWWGRWRRRQATAAAASGTSGWLGRLAAWWRGERQAGAGGMAWCYELVELTVKGVMAERVQVLHSGGAQSQLPTRFMVAEVANWWLMGLVLLTGVALITAVMAARGSRPHPRSARCHSPRETAAM</sequence>
<dbReference type="SMART" id="SM00710">
    <property type="entry name" value="PbH1"/>
    <property type="match status" value="5"/>
</dbReference>
<protein>
    <submittedName>
        <fullName evidence="7">Putative polygalacturonase</fullName>
    </submittedName>
</protein>
<organism evidence="7 8">
    <name type="scientific">Tetrabaena socialis</name>
    <dbReference type="NCBI Taxonomy" id="47790"/>
    <lineage>
        <taxon>Eukaryota</taxon>
        <taxon>Viridiplantae</taxon>
        <taxon>Chlorophyta</taxon>
        <taxon>core chlorophytes</taxon>
        <taxon>Chlorophyceae</taxon>
        <taxon>CS clade</taxon>
        <taxon>Chlamydomonadales</taxon>
        <taxon>Tetrabaenaceae</taxon>
        <taxon>Tetrabaena</taxon>
    </lineage>
</organism>